<proteinExistence type="inferred from homology"/>
<accession>A0A1H8VCZ5</accession>
<dbReference type="SUPFAM" id="SSF56059">
    <property type="entry name" value="Glutathione synthetase ATP-binding domain-like"/>
    <property type="match status" value="1"/>
</dbReference>
<keyword evidence="6 10" id="KW-0547">Nucleotide-binding</keyword>
<dbReference type="NCBIfam" id="NF003573">
    <property type="entry name" value="PRK05246.1"/>
    <property type="match status" value="1"/>
</dbReference>
<comment type="pathway">
    <text evidence="10">Sulfur metabolism; glutathione biosynthesis; glutathione from L-cysteine and L-glutamate: step 2/2.</text>
</comment>
<dbReference type="GO" id="GO:0005524">
    <property type="term" value="F:ATP binding"/>
    <property type="evidence" value="ECO:0007669"/>
    <property type="project" value="UniProtKB-UniRule"/>
</dbReference>
<name>A0A1H8VCZ5_9PROT</name>
<dbReference type="OrthoDB" id="9785415at2"/>
<dbReference type="SUPFAM" id="SSF52440">
    <property type="entry name" value="PreATP-grasp domain"/>
    <property type="match status" value="1"/>
</dbReference>
<dbReference type="PROSITE" id="PS50975">
    <property type="entry name" value="ATP_GRASP"/>
    <property type="match status" value="1"/>
</dbReference>
<sequence>MKLAFIIDQLDSIKTYKDSSFAMMREAGVRHHQLFTLQQGDLAWKGAQAVGFARELELTGKDGDGHRWYRTKEPEEIPLQEFDAILMRKDPPFNMEYVYTTYLLELAERQGALIFNSPQAIRDHNEKLAIAKFSQFTPPTLVTRQESLIRDFLDEHRDIVLKPLDGMGGASVFRIHSADYNIGVIMETLTHYGTRTIMAQRYIPEITQGDKRILLIAGKPVPYSLARIPKPGETRGNLNAGGKGVAQLLSRRDREIAEALGPVLYDEGLMLVGLDVIGDYLTEINVTSPTCMQEIAGQTGFNSAEMLIDALESRIAERYATAIHPVEAELSS</sequence>
<dbReference type="GO" id="GO:0046872">
    <property type="term" value="F:metal ion binding"/>
    <property type="evidence" value="ECO:0007669"/>
    <property type="project" value="UniProtKB-KW"/>
</dbReference>
<evidence type="ECO:0000256" key="9">
    <source>
        <dbReference type="ARBA" id="ARBA00023211"/>
    </source>
</evidence>
<evidence type="ECO:0000256" key="8">
    <source>
        <dbReference type="ARBA" id="ARBA00022842"/>
    </source>
</evidence>
<dbReference type="InterPro" id="IPR013815">
    <property type="entry name" value="ATP_grasp_subdomain_1"/>
</dbReference>
<dbReference type="Proteomes" id="UP000198814">
    <property type="component" value="Unassembled WGS sequence"/>
</dbReference>
<comment type="similarity">
    <text evidence="10">Belongs to the prokaryotic GSH synthase family.</text>
</comment>
<evidence type="ECO:0000256" key="4">
    <source>
        <dbReference type="ARBA" id="ARBA00022684"/>
    </source>
</evidence>
<protein>
    <recommendedName>
        <fullName evidence="10">Glutathione synthetase</fullName>
        <ecNumber evidence="10">6.3.2.3</ecNumber>
    </recommendedName>
    <alternativeName>
        <fullName evidence="10">GSH synthetase</fullName>
        <shortName evidence="10">GSH-S</shortName>
        <shortName evidence="10">GSHase</shortName>
    </alternativeName>
    <alternativeName>
        <fullName evidence="10">Glutathione synthase</fullName>
    </alternativeName>
</protein>
<dbReference type="Gene3D" id="3.30.1490.20">
    <property type="entry name" value="ATP-grasp fold, A domain"/>
    <property type="match status" value="1"/>
</dbReference>
<dbReference type="InterPro" id="IPR006284">
    <property type="entry name" value="Glut_synth_pro"/>
</dbReference>
<organism evidence="12 13">
    <name type="scientific">Nitrosomonas oligotropha</name>
    <dbReference type="NCBI Taxonomy" id="42354"/>
    <lineage>
        <taxon>Bacteria</taxon>
        <taxon>Pseudomonadati</taxon>
        <taxon>Pseudomonadota</taxon>
        <taxon>Betaproteobacteria</taxon>
        <taxon>Nitrosomonadales</taxon>
        <taxon>Nitrosomonadaceae</taxon>
        <taxon>Nitrosomonas</taxon>
    </lineage>
</organism>
<dbReference type="PANTHER" id="PTHR21621:SF4">
    <property type="entry name" value="GLUTATHIONE SYNTHETASE"/>
    <property type="match status" value="1"/>
</dbReference>
<evidence type="ECO:0000256" key="7">
    <source>
        <dbReference type="ARBA" id="ARBA00022840"/>
    </source>
</evidence>
<dbReference type="GO" id="GO:0004363">
    <property type="term" value="F:glutathione synthase activity"/>
    <property type="evidence" value="ECO:0007669"/>
    <property type="project" value="UniProtKB-UniRule"/>
</dbReference>
<dbReference type="InterPro" id="IPR004218">
    <property type="entry name" value="GSHS_ATP-bd"/>
</dbReference>
<comment type="cofactor">
    <cofactor evidence="2">
        <name>Mg(2+)</name>
        <dbReference type="ChEBI" id="CHEBI:18420"/>
    </cofactor>
</comment>
<keyword evidence="3 10" id="KW-0436">Ligase</keyword>
<dbReference type="Pfam" id="PF02955">
    <property type="entry name" value="GSH-S_ATP"/>
    <property type="match status" value="1"/>
</dbReference>
<dbReference type="HAMAP" id="MF_00162">
    <property type="entry name" value="GSH_S"/>
    <property type="match status" value="1"/>
</dbReference>
<evidence type="ECO:0000256" key="2">
    <source>
        <dbReference type="ARBA" id="ARBA00001946"/>
    </source>
</evidence>
<keyword evidence="7 10" id="KW-0067">ATP-binding</keyword>
<dbReference type="AlphaFoldDB" id="A0A1H8VCZ5"/>
<reference evidence="13" key="1">
    <citation type="submission" date="2016-10" db="EMBL/GenBank/DDBJ databases">
        <authorList>
            <person name="Varghese N."/>
            <person name="Submissions S."/>
        </authorList>
    </citation>
    <scope>NUCLEOTIDE SEQUENCE [LARGE SCALE GENOMIC DNA]</scope>
    <source>
        <strain evidence="13">Nm76</strain>
    </source>
</reference>
<evidence type="ECO:0000259" key="11">
    <source>
        <dbReference type="PROSITE" id="PS50975"/>
    </source>
</evidence>
<evidence type="ECO:0000313" key="12">
    <source>
        <dbReference type="EMBL" id="SEP13047.1"/>
    </source>
</evidence>
<dbReference type="NCBIfam" id="TIGR01380">
    <property type="entry name" value="glut_syn"/>
    <property type="match status" value="1"/>
</dbReference>
<keyword evidence="5" id="KW-0479">Metal-binding</keyword>
<keyword evidence="9" id="KW-0464">Manganese</keyword>
<dbReference type="FunFam" id="3.30.1490.20:FF:000009">
    <property type="entry name" value="Glutathione synthetase"/>
    <property type="match status" value="1"/>
</dbReference>
<evidence type="ECO:0000256" key="5">
    <source>
        <dbReference type="ARBA" id="ARBA00022723"/>
    </source>
</evidence>
<keyword evidence="13" id="KW-1185">Reference proteome</keyword>
<dbReference type="Gene3D" id="3.30.470.20">
    <property type="entry name" value="ATP-grasp fold, B domain"/>
    <property type="match status" value="1"/>
</dbReference>
<dbReference type="GO" id="GO:0005737">
    <property type="term" value="C:cytoplasm"/>
    <property type="evidence" value="ECO:0007669"/>
    <property type="project" value="TreeGrafter"/>
</dbReference>
<dbReference type="Pfam" id="PF02951">
    <property type="entry name" value="GSH-S_N"/>
    <property type="match status" value="1"/>
</dbReference>
<comment type="catalytic activity">
    <reaction evidence="10">
        <text>gamma-L-glutamyl-L-cysteine + glycine + ATP = glutathione + ADP + phosphate + H(+)</text>
        <dbReference type="Rhea" id="RHEA:13557"/>
        <dbReference type="ChEBI" id="CHEBI:15378"/>
        <dbReference type="ChEBI" id="CHEBI:30616"/>
        <dbReference type="ChEBI" id="CHEBI:43474"/>
        <dbReference type="ChEBI" id="CHEBI:57305"/>
        <dbReference type="ChEBI" id="CHEBI:57925"/>
        <dbReference type="ChEBI" id="CHEBI:58173"/>
        <dbReference type="ChEBI" id="CHEBI:456216"/>
        <dbReference type="EC" id="6.3.2.3"/>
    </reaction>
</comment>
<evidence type="ECO:0000256" key="6">
    <source>
        <dbReference type="ARBA" id="ARBA00022741"/>
    </source>
</evidence>
<dbReference type="STRING" id="42354.SAMN05216333_1514"/>
<dbReference type="InterPro" id="IPR011761">
    <property type="entry name" value="ATP-grasp"/>
</dbReference>
<dbReference type="UniPathway" id="UPA00142">
    <property type="reaction ID" value="UER00210"/>
</dbReference>
<evidence type="ECO:0000313" key="13">
    <source>
        <dbReference type="Proteomes" id="UP000198814"/>
    </source>
</evidence>
<dbReference type="EC" id="6.3.2.3" evidence="10"/>
<evidence type="ECO:0000256" key="1">
    <source>
        <dbReference type="ARBA" id="ARBA00001936"/>
    </source>
</evidence>
<feature type="domain" description="ATP-grasp" evidence="11">
    <location>
        <begin position="127"/>
        <end position="312"/>
    </location>
</feature>
<evidence type="ECO:0000256" key="10">
    <source>
        <dbReference type="HAMAP-Rule" id="MF_00162"/>
    </source>
</evidence>
<keyword evidence="8" id="KW-0460">Magnesium</keyword>
<dbReference type="EMBL" id="FODO01000051">
    <property type="protein sequence ID" value="SEP13047.1"/>
    <property type="molecule type" value="Genomic_DNA"/>
</dbReference>
<gene>
    <name evidence="10" type="primary">gshB</name>
    <name evidence="12" type="ORF">SAMN05216333_1514</name>
</gene>
<dbReference type="InterPro" id="IPR016185">
    <property type="entry name" value="PreATP-grasp_dom_sf"/>
</dbReference>
<keyword evidence="4 10" id="KW-0317">Glutathione biosynthesis</keyword>
<dbReference type="Gene3D" id="3.40.50.20">
    <property type="match status" value="1"/>
</dbReference>
<dbReference type="InterPro" id="IPR004215">
    <property type="entry name" value="GSHS_N"/>
</dbReference>
<comment type="cofactor">
    <cofactor evidence="1">
        <name>Mn(2+)</name>
        <dbReference type="ChEBI" id="CHEBI:29035"/>
    </cofactor>
</comment>
<evidence type="ECO:0000256" key="3">
    <source>
        <dbReference type="ARBA" id="ARBA00022598"/>
    </source>
</evidence>
<dbReference type="PANTHER" id="PTHR21621">
    <property type="entry name" value="RIBOSOMAL PROTEIN S6 MODIFICATION PROTEIN"/>
    <property type="match status" value="1"/>
</dbReference>
<dbReference type="RefSeq" id="WP_090322746.1">
    <property type="nucleotide sequence ID" value="NZ_FNOE01000053.1"/>
</dbReference>